<evidence type="ECO:0000313" key="7">
    <source>
        <dbReference type="Proteomes" id="UP000285883"/>
    </source>
</evidence>
<dbReference type="Proteomes" id="UP000285624">
    <property type="component" value="Unassembled WGS sequence"/>
</dbReference>
<evidence type="ECO:0000313" key="5">
    <source>
        <dbReference type="EMBL" id="RLN81285.1"/>
    </source>
</evidence>
<reference evidence="2" key="3">
    <citation type="submission" date="2020-06" db="EMBL/GenBank/DDBJ databases">
        <authorList>
            <person name="Studholme D.J."/>
        </authorList>
    </citation>
    <scope>NUCLEOTIDE SEQUENCE</scope>
    <source>
        <strain evidence="2">NZFS 2646</strain>
        <strain evidence="3">NZFS 3630</strain>
    </source>
</reference>
<dbReference type="EMBL" id="MAYM02001898">
    <property type="protein sequence ID" value="RLN10041.1"/>
    <property type="molecule type" value="Genomic_DNA"/>
</dbReference>
<protein>
    <recommendedName>
        <fullName evidence="1">Cell division control protein 24 OB domain-containing protein</fullName>
    </recommendedName>
</protein>
<name>A0A3R7GJG0_9STRA</name>
<evidence type="ECO:0000313" key="2">
    <source>
        <dbReference type="EMBL" id="KAG2528039.1"/>
    </source>
</evidence>
<comment type="caution">
    <text evidence="4">The sequence shown here is derived from an EMBL/GenBank/DDBJ whole genome shotgun (WGS) entry which is preliminary data.</text>
</comment>
<dbReference type="Proteomes" id="UP000785171">
    <property type="component" value="Unassembled WGS sequence"/>
</dbReference>
<evidence type="ECO:0000259" key="1">
    <source>
        <dbReference type="Pfam" id="PF17246"/>
    </source>
</evidence>
<reference evidence="6 7" key="2">
    <citation type="submission" date="2018-07" db="EMBL/GenBank/DDBJ databases">
        <title>Genome sequencing of oomycete isolates from Chile give support for New Zealand origin for Phytophthora kernoviae and make available the first Nothophytophthora sp. genome.</title>
        <authorList>
            <person name="Studholme D.J."/>
            <person name="Sanfuentes E."/>
            <person name="Panda P."/>
            <person name="Hill R."/>
            <person name="Sambles C."/>
            <person name="Grant M."/>
            <person name="Williams N.M."/>
            <person name="Mcdougal R.L."/>
        </authorList>
    </citation>
    <scope>NUCLEOTIDE SEQUENCE [LARGE SCALE GENOMIC DNA]</scope>
    <source>
        <strain evidence="4">Chile2</strain>
        <strain evidence="5">Chile4</strain>
    </source>
</reference>
<evidence type="ECO:0000313" key="4">
    <source>
        <dbReference type="EMBL" id="RLN10041.1"/>
    </source>
</evidence>
<accession>A0A3R7GJG0</accession>
<reference evidence="2" key="1">
    <citation type="journal article" date="2015" name="Genom Data">
        <title>Genome sequences of six Phytophthora species associated with forests in New Zealand.</title>
        <authorList>
            <person name="Studholme D.J."/>
            <person name="McDougal R.L."/>
            <person name="Sambles C."/>
            <person name="Hansen E."/>
            <person name="Hardy G."/>
            <person name="Grant M."/>
            <person name="Ganley R.J."/>
            <person name="Williams N.M."/>
        </authorList>
    </citation>
    <scope>NUCLEOTIDE SEQUENCE</scope>
    <source>
        <strain evidence="2">NZFS 2646</strain>
        <strain evidence="3">NZFS 3630</strain>
    </source>
</reference>
<dbReference type="Pfam" id="PF17246">
    <property type="entry name" value="CDC24_OB1"/>
    <property type="match status" value="1"/>
</dbReference>
<dbReference type="InterPro" id="IPR035201">
    <property type="entry name" value="Cdc24_OB1"/>
</dbReference>
<dbReference type="EMBL" id="MBDN02000083">
    <property type="protein sequence ID" value="RLN81285.1"/>
    <property type="molecule type" value="Genomic_DNA"/>
</dbReference>
<dbReference type="Proteomes" id="UP000792063">
    <property type="component" value="Unassembled WGS sequence"/>
</dbReference>
<proteinExistence type="predicted"/>
<sequence>MELLDAIEELEEQVPVAHYDFVERQVLFVQQRLRELWQRKHDDAVKPPIIPFYWIFSKLLRLIEEYPDGLTEAVVVTELATLLQLRKVRDGEQEVGNPRKRRKVRNDGDMGDLLEEWEQEALDAKILGYESHRLTIEMENIKDITAYMYLHQRFRSLQGFSHFKLIE</sequence>
<organism evidence="4 7">
    <name type="scientific">Phytophthora kernoviae</name>
    <dbReference type="NCBI Taxonomy" id="325452"/>
    <lineage>
        <taxon>Eukaryota</taxon>
        <taxon>Sar</taxon>
        <taxon>Stramenopiles</taxon>
        <taxon>Oomycota</taxon>
        <taxon>Peronosporomycetes</taxon>
        <taxon>Peronosporales</taxon>
        <taxon>Peronosporaceae</taxon>
        <taxon>Phytophthora</taxon>
    </lineage>
</organism>
<dbReference type="AlphaFoldDB" id="A0A3R7GJG0"/>
<dbReference type="EMBL" id="JPWV03000047">
    <property type="protein sequence ID" value="KAG2528039.1"/>
    <property type="molecule type" value="Genomic_DNA"/>
</dbReference>
<feature type="domain" description="Cell division control protein 24 OB" evidence="1">
    <location>
        <begin position="32"/>
        <end position="101"/>
    </location>
</feature>
<evidence type="ECO:0000313" key="3">
    <source>
        <dbReference type="EMBL" id="KAG2528858.1"/>
    </source>
</evidence>
<evidence type="ECO:0000313" key="6">
    <source>
        <dbReference type="Proteomes" id="UP000285624"/>
    </source>
</evidence>
<dbReference type="Proteomes" id="UP000285883">
    <property type="component" value="Unassembled WGS sequence"/>
</dbReference>
<dbReference type="EMBL" id="JPWU03000055">
    <property type="protein sequence ID" value="KAG2528858.1"/>
    <property type="molecule type" value="Genomic_DNA"/>
</dbReference>
<gene>
    <name evidence="4" type="ORF">BBI17_003880</name>
    <name evidence="5" type="ORF">BBO99_00003847</name>
    <name evidence="2" type="ORF">JM16_003083</name>
    <name evidence="3" type="ORF">JM18_003146</name>
</gene>
<keyword evidence="6" id="KW-1185">Reference proteome</keyword>